<sequence>MHACAVRTCERSCLVVHPLVFLSPVSTLFFLPRCCCCCSVSTCFACFLRLSYSSSNLSFLGVFSITRSLSIPISMSCAAIESLV</sequence>
<keyword evidence="3" id="KW-1185">Reference proteome</keyword>
<organism evidence="2 3">
    <name type="scientific">Pseudomicrostroma glucosiphilum</name>
    <dbReference type="NCBI Taxonomy" id="1684307"/>
    <lineage>
        <taxon>Eukaryota</taxon>
        <taxon>Fungi</taxon>
        <taxon>Dikarya</taxon>
        <taxon>Basidiomycota</taxon>
        <taxon>Ustilaginomycotina</taxon>
        <taxon>Exobasidiomycetes</taxon>
        <taxon>Microstromatales</taxon>
        <taxon>Microstromatales incertae sedis</taxon>
        <taxon>Pseudomicrostroma</taxon>
    </lineage>
</organism>
<feature type="signal peptide" evidence="1">
    <location>
        <begin position="1"/>
        <end position="37"/>
    </location>
</feature>
<evidence type="ECO:0000256" key="1">
    <source>
        <dbReference type="SAM" id="SignalP"/>
    </source>
</evidence>
<dbReference type="GeneID" id="37017191"/>
<dbReference type="AlphaFoldDB" id="A0A316TZP3"/>
<evidence type="ECO:0000313" key="2">
    <source>
        <dbReference type="EMBL" id="PWN18669.1"/>
    </source>
</evidence>
<keyword evidence="1" id="KW-0732">Signal</keyword>
<dbReference type="RefSeq" id="XP_025345829.1">
    <property type="nucleotide sequence ID" value="XM_025495457.1"/>
</dbReference>
<accession>A0A316TZP3</accession>
<feature type="chain" id="PRO_5016354951" evidence="1">
    <location>
        <begin position="38"/>
        <end position="84"/>
    </location>
</feature>
<reference evidence="2 3" key="1">
    <citation type="journal article" date="2018" name="Mol. Biol. Evol.">
        <title>Broad Genomic Sampling Reveals a Smut Pathogenic Ancestry of the Fungal Clade Ustilaginomycotina.</title>
        <authorList>
            <person name="Kijpornyongpan T."/>
            <person name="Mondo S.J."/>
            <person name="Barry K."/>
            <person name="Sandor L."/>
            <person name="Lee J."/>
            <person name="Lipzen A."/>
            <person name="Pangilinan J."/>
            <person name="LaButti K."/>
            <person name="Hainaut M."/>
            <person name="Henrissat B."/>
            <person name="Grigoriev I.V."/>
            <person name="Spatafora J.W."/>
            <person name="Aime M.C."/>
        </authorList>
    </citation>
    <scope>NUCLEOTIDE SEQUENCE [LARGE SCALE GENOMIC DNA]</scope>
    <source>
        <strain evidence="2 3">MCA 4718</strain>
    </source>
</reference>
<gene>
    <name evidence="2" type="ORF">BCV69DRAFT_69814</name>
</gene>
<dbReference type="Proteomes" id="UP000245942">
    <property type="component" value="Unassembled WGS sequence"/>
</dbReference>
<protein>
    <submittedName>
        <fullName evidence="2">Uncharacterized protein</fullName>
    </submittedName>
</protein>
<proteinExistence type="predicted"/>
<evidence type="ECO:0000313" key="3">
    <source>
        <dbReference type="Proteomes" id="UP000245942"/>
    </source>
</evidence>
<name>A0A316TZP3_9BASI</name>
<dbReference type="EMBL" id="KZ819335">
    <property type="protein sequence ID" value="PWN18669.1"/>
    <property type="molecule type" value="Genomic_DNA"/>
</dbReference>